<comment type="caution">
    <text evidence="2">The sequence shown here is derived from an EMBL/GenBank/DDBJ whole genome shotgun (WGS) entry which is preliminary data.</text>
</comment>
<proteinExistence type="predicted"/>
<accession>A0ABP0FZM6</accession>
<dbReference type="Proteomes" id="UP001642483">
    <property type="component" value="Unassembled WGS sequence"/>
</dbReference>
<organism evidence="2 3">
    <name type="scientific">Clavelina lepadiformis</name>
    <name type="common">Light-bulb sea squirt</name>
    <name type="synonym">Ascidia lepadiformis</name>
    <dbReference type="NCBI Taxonomy" id="159417"/>
    <lineage>
        <taxon>Eukaryota</taxon>
        <taxon>Metazoa</taxon>
        <taxon>Chordata</taxon>
        <taxon>Tunicata</taxon>
        <taxon>Ascidiacea</taxon>
        <taxon>Aplousobranchia</taxon>
        <taxon>Clavelinidae</taxon>
        <taxon>Clavelina</taxon>
    </lineage>
</organism>
<reference evidence="2 3" key="1">
    <citation type="submission" date="2024-02" db="EMBL/GenBank/DDBJ databases">
        <authorList>
            <person name="Daric V."/>
            <person name="Darras S."/>
        </authorList>
    </citation>
    <scope>NUCLEOTIDE SEQUENCE [LARGE SCALE GENOMIC DNA]</scope>
</reference>
<evidence type="ECO:0000256" key="1">
    <source>
        <dbReference type="SAM" id="MobiDB-lite"/>
    </source>
</evidence>
<keyword evidence="3" id="KW-1185">Reference proteome</keyword>
<evidence type="ECO:0000313" key="2">
    <source>
        <dbReference type="EMBL" id="CAK8685044.1"/>
    </source>
</evidence>
<evidence type="ECO:0000313" key="3">
    <source>
        <dbReference type="Proteomes" id="UP001642483"/>
    </source>
</evidence>
<dbReference type="EMBL" id="CAWYQH010000098">
    <property type="protein sequence ID" value="CAK8685044.1"/>
    <property type="molecule type" value="Genomic_DNA"/>
</dbReference>
<gene>
    <name evidence="2" type="ORF">CVLEPA_LOCUS16203</name>
</gene>
<sequence length="158" mass="17615">MVTLAWSMSAGPVPGHGGRCYSPPLDFQESPRRMGVPRPVSRSGRASPRIARRTLRPFWQMPQEGGYDRTGGAIVIMERGLNNCSCSGKTIKLAIRKELRLYAESGLKLVVDSHQQLRKIQIWMSHCGGQRSLLMVKMISNSDFLEIIYLVLASSKVV</sequence>
<protein>
    <submittedName>
        <fullName evidence="2">Uncharacterized protein</fullName>
    </submittedName>
</protein>
<name>A0ABP0FZM6_CLALP</name>
<feature type="region of interest" description="Disordered" evidence="1">
    <location>
        <begin position="25"/>
        <end position="46"/>
    </location>
</feature>